<comment type="caution">
    <text evidence="2">The sequence shown here is derived from an EMBL/GenBank/DDBJ whole genome shotgun (WGS) entry which is preliminary data.</text>
</comment>
<proteinExistence type="predicted"/>
<gene>
    <name evidence="2" type="ORF">HNR38_003087</name>
</gene>
<accession>A0A840UGG8</accession>
<keyword evidence="3" id="KW-1185">Reference proteome</keyword>
<keyword evidence="1" id="KW-0732">Signal</keyword>
<evidence type="ECO:0008006" key="4">
    <source>
        <dbReference type="Google" id="ProtNLM"/>
    </source>
</evidence>
<dbReference type="RefSeq" id="WP_183705919.1">
    <property type="nucleotide sequence ID" value="NZ_JACHFE010000009.1"/>
</dbReference>
<feature type="chain" id="PRO_5032660732" description="DUF3304 domain-containing protein" evidence="1">
    <location>
        <begin position="26"/>
        <end position="260"/>
    </location>
</feature>
<evidence type="ECO:0000256" key="1">
    <source>
        <dbReference type="SAM" id="SignalP"/>
    </source>
</evidence>
<dbReference type="AlphaFoldDB" id="A0A840UGG8"/>
<sequence length="260" mass="29505">MHFNLRRIFAMVAILVLSGCGPSESGNAVTLNVTGVDYAGKGISAFAVEDPSNPENRGTGMSITPYSAGGIQCCYQVPEKWHEGMTVNVIVRYPLEGETTDERSANLAKRQAEGTVKHTISVNIPEYETPARGTLWVQFLPEKQAKVVVSDLDPPHEDFPGDVKGWPEPSDEYRRKIIDRDLQLVRERLGRNQEALDELSENPIETRKTYWGVFKRTRTKDLDQYSGPEDPQFHELLQNYLVRYIENDKKEIRILEEARP</sequence>
<dbReference type="Pfam" id="PF11745">
    <property type="entry name" value="DUF3304"/>
    <property type="match status" value="1"/>
</dbReference>
<name>A0A840UGG8_9GAMM</name>
<evidence type="ECO:0000313" key="3">
    <source>
        <dbReference type="Proteomes" id="UP000591735"/>
    </source>
</evidence>
<dbReference type="Proteomes" id="UP000591735">
    <property type="component" value="Unassembled WGS sequence"/>
</dbReference>
<reference evidence="2 3" key="1">
    <citation type="submission" date="2020-08" db="EMBL/GenBank/DDBJ databases">
        <title>Genomic Encyclopedia of Type Strains, Phase IV (KMG-IV): sequencing the most valuable type-strain genomes for metagenomic binning, comparative biology and taxonomic classification.</title>
        <authorList>
            <person name="Goeker M."/>
        </authorList>
    </citation>
    <scope>NUCLEOTIDE SEQUENCE [LARGE SCALE GENOMIC DNA]</scope>
    <source>
        <strain evidence="2 3">DSM 22359</strain>
    </source>
</reference>
<dbReference type="EMBL" id="JACHFE010000009">
    <property type="protein sequence ID" value="MBB5322580.1"/>
    <property type="molecule type" value="Genomic_DNA"/>
</dbReference>
<organism evidence="2 3">
    <name type="scientific">Marinobacter oulmenensis</name>
    <dbReference type="NCBI Taxonomy" id="643747"/>
    <lineage>
        <taxon>Bacteria</taxon>
        <taxon>Pseudomonadati</taxon>
        <taxon>Pseudomonadota</taxon>
        <taxon>Gammaproteobacteria</taxon>
        <taxon>Pseudomonadales</taxon>
        <taxon>Marinobacteraceae</taxon>
        <taxon>Marinobacter</taxon>
    </lineage>
</organism>
<dbReference type="InterPro" id="IPR021733">
    <property type="entry name" value="DUF3304"/>
</dbReference>
<dbReference type="PROSITE" id="PS51257">
    <property type="entry name" value="PROKAR_LIPOPROTEIN"/>
    <property type="match status" value="1"/>
</dbReference>
<protein>
    <recommendedName>
        <fullName evidence="4">DUF3304 domain-containing protein</fullName>
    </recommendedName>
</protein>
<evidence type="ECO:0000313" key="2">
    <source>
        <dbReference type="EMBL" id="MBB5322580.1"/>
    </source>
</evidence>
<feature type="signal peptide" evidence="1">
    <location>
        <begin position="1"/>
        <end position="25"/>
    </location>
</feature>